<dbReference type="Pfam" id="PF01261">
    <property type="entry name" value="AP_endonuc_2"/>
    <property type="match status" value="1"/>
</dbReference>
<dbReference type="InterPro" id="IPR050312">
    <property type="entry name" value="IolE/XylAMocC-like"/>
</dbReference>
<protein>
    <submittedName>
        <fullName evidence="2">Sugar phosphate isomerase/epimerase</fullName>
    </submittedName>
</protein>
<dbReference type="PANTHER" id="PTHR12110">
    <property type="entry name" value="HYDROXYPYRUVATE ISOMERASE"/>
    <property type="match status" value="1"/>
</dbReference>
<reference evidence="2" key="1">
    <citation type="submission" date="2020-10" db="EMBL/GenBank/DDBJ databases">
        <authorList>
            <person name="Gilroy R."/>
        </authorList>
    </citation>
    <scope>NUCLEOTIDE SEQUENCE</scope>
    <source>
        <strain evidence="2">CHK183-6373</strain>
    </source>
</reference>
<accession>A0A9D1TCL9</accession>
<comment type="caution">
    <text evidence="2">The sequence shown here is derived from an EMBL/GenBank/DDBJ whole genome shotgun (WGS) entry which is preliminary data.</text>
</comment>
<name>A0A9D1TCL9_9FIRM</name>
<dbReference type="EMBL" id="DVOT01000158">
    <property type="protein sequence ID" value="HIV28089.1"/>
    <property type="molecule type" value="Genomic_DNA"/>
</dbReference>
<dbReference type="InterPro" id="IPR013022">
    <property type="entry name" value="Xyl_isomerase-like_TIM-brl"/>
</dbReference>
<dbReference type="AlphaFoldDB" id="A0A9D1TCL9"/>
<evidence type="ECO:0000313" key="3">
    <source>
        <dbReference type="Proteomes" id="UP000886884"/>
    </source>
</evidence>
<dbReference type="Gene3D" id="3.20.20.150">
    <property type="entry name" value="Divalent-metal-dependent TIM barrel enzymes"/>
    <property type="match status" value="1"/>
</dbReference>
<dbReference type="PANTHER" id="PTHR12110:SF21">
    <property type="entry name" value="XYLOSE ISOMERASE-LIKE TIM BARREL DOMAIN-CONTAINING PROTEIN"/>
    <property type="match status" value="1"/>
</dbReference>
<proteinExistence type="predicted"/>
<evidence type="ECO:0000259" key="1">
    <source>
        <dbReference type="Pfam" id="PF01261"/>
    </source>
</evidence>
<dbReference type="GO" id="GO:0016853">
    <property type="term" value="F:isomerase activity"/>
    <property type="evidence" value="ECO:0007669"/>
    <property type="project" value="UniProtKB-KW"/>
</dbReference>
<gene>
    <name evidence="2" type="ORF">IAA64_08970</name>
</gene>
<keyword evidence="2" id="KW-0413">Isomerase</keyword>
<sequence length="295" mass="31876">MRLGICTTDFAPAKAETLFRNMAEMGFECVQLSFASLVESGYAARGDWEIPPAIAPETVRLTRDCARRYGLEIVAVNGTYNMAHPDAAVRQEGARRFALLARAAAELGAGMVSLCTGTRNRDSLWQVSPENDSAQAWRDMLEGVEQLLPQACALGLVLGVEVEASNVVNTPRRARDLLDACGSDSLKIIMDCANLFHVGRAHPRFVRETIEEAFALLGSDIALAHGKDIRESAGIDFCPAGEGIVDFPFFLQSLARVGYQGDMVLHGAYEEGAIRKSAAFLRARLAEADGGRTPA</sequence>
<dbReference type="Proteomes" id="UP000886884">
    <property type="component" value="Unassembled WGS sequence"/>
</dbReference>
<dbReference type="InterPro" id="IPR036237">
    <property type="entry name" value="Xyl_isomerase-like_sf"/>
</dbReference>
<feature type="domain" description="Xylose isomerase-like TIM barrel" evidence="1">
    <location>
        <begin position="19"/>
        <end position="283"/>
    </location>
</feature>
<organism evidence="2 3">
    <name type="scientific">Candidatus Ornithocaccomicrobium faecavium</name>
    <dbReference type="NCBI Taxonomy" id="2840890"/>
    <lineage>
        <taxon>Bacteria</taxon>
        <taxon>Bacillati</taxon>
        <taxon>Bacillota</taxon>
        <taxon>Clostridia</taxon>
        <taxon>Candidatus Ornithocaccomicrobium</taxon>
    </lineage>
</organism>
<evidence type="ECO:0000313" key="2">
    <source>
        <dbReference type="EMBL" id="HIV28089.1"/>
    </source>
</evidence>
<reference evidence="2" key="2">
    <citation type="journal article" date="2021" name="PeerJ">
        <title>Extensive microbial diversity within the chicken gut microbiome revealed by metagenomics and culture.</title>
        <authorList>
            <person name="Gilroy R."/>
            <person name="Ravi A."/>
            <person name="Getino M."/>
            <person name="Pursley I."/>
            <person name="Horton D.L."/>
            <person name="Alikhan N.F."/>
            <person name="Baker D."/>
            <person name="Gharbi K."/>
            <person name="Hall N."/>
            <person name="Watson M."/>
            <person name="Adriaenssens E.M."/>
            <person name="Foster-Nyarko E."/>
            <person name="Jarju S."/>
            <person name="Secka A."/>
            <person name="Antonio M."/>
            <person name="Oren A."/>
            <person name="Chaudhuri R.R."/>
            <person name="La Ragione R."/>
            <person name="Hildebrand F."/>
            <person name="Pallen M.J."/>
        </authorList>
    </citation>
    <scope>NUCLEOTIDE SEQUENCE</scope>
    <source>
        <strain evidence="2">CHK183-6373</strain>
    </source>
</reference>
<dbReference type="SUPFAM" id="SSF51658">
    <property type="entry name" value="Xylose isomerase-like"/>
    <property type="match status" value="1"/>
</dbReference>